<dbReference type="Proteomes" id="UP000481153">
    <property type="component" value="Unassembled WGS sequence"/>
</dbReference>
<evidence type="ECO:0000313" key="2">
    <source>
        <dbReference type="Proteomes" id="UP000481153"/>
    </source>
</evidence>
<keyword evidence="2" id="KW-1185">Reference proteome</keyword>
<name>A0A6G0WV50_9STRA</name>
<dbReference type="VEuPathDB" id="FungiDB:AeMF1_004729"/>
<evidence type="ECO:0000313" key="1">
    <source>
        <dbReference type="EMBL" id="KAF0731387.1"/>
    </source>
</evidence>
<gene>
    <name evidence="1" type="ORF">Ae201684_011290</name>
</gene>
<accession>A0A6G0WV50</accession>
<sequence length="256" mass="29028">MSDMEDEISAFGAMDLEDSQTDGNETPSLYVDNERQRIQAVVDAYAYDEPALIDVLCTDFGCFGPYFEGHVYQTMKEYMGGDSLSLEDAVARIAEFIEEFVAAGDEEHAMAWMLDLEYAFLQFAKRTPPARHAKLLQLYKKLAARPYPPQMALWSGRFSVDGAASEILNDVMREKDYTDGSDLDCFVPAAAAWVRVLGIRLKSKRIMESDPDSLKTGWDFWKSRFEEVAQHPGVNEETRDIANDTVVLMNNLDRMR</sequence>
<organism evidence="1 2">
    <name type="scientific">Aphanomyces euteiches</name>
    <dbReference type="NCBI Taxonomy" id="100861"/>
    <lineage>
        <taxon>Eukaryota</taxon>
        <taxon>Sar</taxon>
        <taxon>Stramenopiles</taxon>
        <taxon>Oomycota</taxon>
        <taxon>Saprolegniomycetes</taxon>
        <taxon>Saprolegniales</taxon>
        <taxon>Verrucalvaceae</taxon>
        <taxon>Aphanomyces</taxon>
    </lineage>
</organism>
<reference evidence="1 2" key="1">
    <citation type="submission" date="2019-07" db="EMBL/GenBank/DDBJ databases">
        <title>Genomics analysis of Aphanomyces spp. identifies a new class of oomycete effector associated with host adaptation.</title>
        <authorList>
            <person name="Gaulin E."/>
        </authorList>
    </citation>
    <scope>NUCLEOTIDE SEQUENCE [LARGE SCALE GENOMIC DNA]</scope>
    <source>
        <strain evidence="1 2">ATCC 201684</strain>
    </source>
</reference>
<dbReference type="AlphaFoldDB" id="A0A6G0WV50"/>
<protein>
    <submittedName>
        <fullName evidence="1">Uncharacterized protein</fullName>
    </submittedName>
</protein>
<proteinExistence type="predicted"/>
<comment type="caution">
    <text evidence="1">The sequence shown here is derived from an EMBL/GenBank/DDBJ whole genome shotgun (WGS) entry which is preliminary data.</text>
</comment>
<dbReference type="EMBL" id="VJMJ01000143">
    <property type="protein sequence ID" value="KAF0731387.1"/>
    <property type="molecule type" value="Genomic_DNA"/>
</dbReference>